<evidence type="ECO:0000256" key="3">
    <source>
        <dbReference type="PROSITE-ProRule" id="PRU00221"/>
    </source>
</evidence>
<organism evidence="6 7">
    <name type="scientific">Pleurodeles waltl</name>
    <name type="common">Iberian ribbed newt</name>
    <dbReference type="NCBI Taxonomy" id="8319"/>
    <lineage>
        <taxon>Eukaryota</taxon>
        <taxon>Metazoa</taxon>
        <taxon>Chordata</taxon>
        <taxon>Craniata</taxon>
        <taxon>Vertebrata</taxon>
        <taxon>Euteleostomi</taxon>
        <taxon>Amphibia</taxon>
        <taxon>Batrachia</taxon>
        <taxon>Caudata</taxon>
        <taxon>Salamandroidea</taxon>
        <taxon>Salamandridae</taxon>
        <taxon>Pleurodelinae</taxon>
        <taxon>Pleurodeles</taxon>
    </lineage>
</organism>
<gene>
    <name evidence="6" type="ORF">NDU88_002334</name>
</gene>
<proteinExistence type="predicted"/>
<dbReference type="PROSITE" id="PS50294">
    <property type="entry name" value="WD_REPEATS_REGION"/>
    <property type="match status" value="1"/>
</dbReference>
<evidence type="ECO:0000259" key="5">
    <source>
        <dbReference type="PROSITE" id="PS50222"/>
    </source>
</evidence>
<evidence type="ECO:0000256" key="4">
    <source>
        <dbReference type="SAM" id="MobiDB-lite"/>
    </source>
</evidence>
<keyword evidence="2" id="KW-0677">Repeat</keyword>
<evidence type="ECO:0000313" key="7">
    <source>
        <dbReference type="Proteomes" id="UP001066276"/>
    </source>
</evidence>
<dbReference type="SUPFAM" id="SSF47473">
    <property type="entry name" value="EF-hand"/>
    <property type="match status" value="1"/>
</dbReference>
<dbReference type="PANTHER" id="PTHR44324">
    <property type="entry name" value="WD40 REPEAT DOMAIN 95"/>
    <property type="match status" value="1"/>
</dbReference>
<dbReference type="Gene3D" id="2.130.10.10">
    <property type="entry name" value="YVTN repeat-like/Quinoprotein amine dehydrogenase"/>
    <property type="match status" value="3"/>
</dbReference>
<dbReference type="InterPro" id="IPR011992">
    <property type="entry name" value="EF-hand-dom_pair"/>
</dbReference>
<dbReference type="PROSITE" id="PS50222">
    <property type="entry name" value="EF_HAND_2"/>
    <property type="match status" value="1"/>
</dbReference>
<sequence>MPGGEAGPRPREDDSPAAGANTVGRCSFPASKATLAPQEESASRAVVPLRPSSASGKLETHNGVSLLNELRQSSKLQAPFRRAQTAVGSLRWRSASPIAFLDEAEEEESPGPPEWLEKELIKRQQRRYSIGLMENVAENIQQRTDPARSLRKGKIEQQVTLKQLQKIKAGFTALEQEGHTLLDVEKFKWIMKKQTGLRGFSDEQIEELFMKIDYAAAGRIHWNDFCTYMQLEYAEHEAYCTRLKKISFSLPATVQDISHGEPILRVFSMPDDTLVMVREDGTIYFWSPELKLKRSKLLFEKPINKMPKWVTDFSVMTQYNKLMLATGDREIQLYELSNLEPYCQISGLETVPLRLDFCSTDPDECIILYGDDQGCVNILLMTSVGELLRTWKKLPRVDNMPNIGIDYATLSPHVTFISWKVHEDWVTQLKYYDSIKAIISTSNHQPTALVLGCTVGTTNVEQQMRDMKDSGKESKVKRVPVMQRSPQRRAQGDSTVFQVYKGVKTFAFCKAINLIVTGGIDKIIRMWNPYMTGRSTGKLIGHTAPIFHVDISADDNKIFSIATDNIIKIWDIQDQSCMLTVCSKTSGIRGEITACHFTPGIRALCVASDTVALLPLRNRPVPQPHLVLSHKEPVLCCKYNRELRQVVSCSEGSVLRVWDFESGKQVFEFCDAHGGAGITCMTFDLSGRRLVSGGRDGCLKIWNYNNGHCLHTLKTETEGQEVCDCTYVDINRNRYIMAVGWDKRINMYSVSIT</sequence>
<dbReference type="InterPro" id="IPR001680">
    <property type="entry name" value="WD40_rpt"/>
</dbReference>
<dbReference type="AlphaFoldDB" id="A0AAV7NMT3"/>
<dbReference type="InterPro" id="IPR002048">
    <property type="entry name" value="EF_hand_dom"/>
</dbReference>
<feature type="repeat" description="WD" evidence="3">
    <location>
        <begin position="678"/>
        <end position="712"/>
    </location>
</feature>
<dbReference type="Pfam" id="PF00400">
    <property type="entry name" value="WD40"/>
    <property type="match status" value="3"/>
</dbReference>
<evidence type="ECO:0000256" key="2">
    <source>
        <dbReference type="ARBA" id="ARBA00022737"/>
    </source>
</evidence>
<feature type="repeat" description="WD" evidence="3">
    <location>
        <begin position="627"/>
        <end position="668"/>
    </location>
</feature>
<dbReference type="SMART" id="SM00320">
    <property type="entry name" value="WD40"/>
    <property type="match status" value="6"/>
</dbReference>
<name>A0AAV7NMT3_PLEWA</name>
<accession>A0AAV7NMT3</accession>
<dbReference type="InterPro" id="IPR036322">
    <property type="entry name" value="WD40_repeat_dom_sf"/>
</dbReference>
<keyword evidence="1 3" id="KW-0853">WD repeat</keyword>
<evidence type="ECO:0000313" key="6">
    <source>
        <dbReference type="EMBL" id="KAJ1114095.1"/>
    </source>
</evidence>
<protein>
    <recommendedName>
        <fullName evidence="5">EF-hand domain-containing protein</fullName>
    </recommendedName>
</protein>
<feature type="domain" description="EF-hand" evidence="5">
    <location>
        <begin position="200"/>
        <end position="235"/>
    </location>
</feature>
<dbReference type="SUPFAM" id="SSF50978">
    <property type="entry name" value="WD40 repeat-like"/>
    <property type="match status" value="2"/>
</dbReference>
<keyword evidence="7" id="KW-1185">Reference proteome</keyword>
<comment type="caution">
    <text evidence="6">The sequence shown here is derived from an EMBL/GenBank/DDBJ whole genome shotgun (WGS) entry which is preliminary data.</text>
</comment>
<dbReference type="InterPro" id="IPR019775">
    <property type="entry name" value="WD40_repeat_CS"/>
</dbReference>
<evidence type="ECO:0000256" key="1">
    <source>
        <dbReference type="ARBA" id="ARBA00022574"/>
    </source>
</evidence>
<dbReference type="InterPro" id="IPR015943">
    <property type="entry name" value="WD40/YVTN_repeat-like_dom_sf"/>
</dbReference>
<feature type="repeat" description="WD" evidence="3">
    <location>
        <begin position="539"/>
        <end position="580"/>
    </location>
</feature>
<feature type="region of interest" description="Disordered" evidence="4">
    <location>
        <begin position="1"/>
        <end position="60"/>
    </location>
</feature>
<dbReference type="Gene3D" id="1.10.238.10">
    <property type="entry name" value="EF-hand"/>
    <property type="match status" value="1"/>
</dbReference>
<dbReference type="PROSITE" id="PS00678">
    <property type="entry name" value="WD_REPEATS_1"/>
    <property type="match status" value="1"/>
</dbReference>
<feature type="compositionally biased region" description="Basic and acidic residues" evidence="4">
    <location>
        <begin position="467"/>
        <end position="476"/>
    </location>
</feature>
<dbReference type="InterPro" id="IPR051242">
    <property type="entry name" value="WD-EF-hand_domain"/>
</dbReference>
<dbReference type="PANTHER" id="PTHR44324:SF7">
    <property type="entry name" value="WD REPEAT-CONTAINING PROTEIN 64"/>
    <property type="match status" value="1"/>
</dbReference>
<dbReference type="EMBL" id="JANPWB010000012">
    <property type="protein sequence ID" value="KAJ1114095.1"/>
    <property type="molecule type" value="Genomic_DNA"/>
</dbReference>
<reference evidence="6" key="1">
    <citation type="journal article" date="2022" name="bioRxiv">
        <title>Sequencing and chromosome-scale assembly of the giantPleurodeles waltlgenome.</title>
        <authorList>
            <person name="Brown T."/>
            <person name="Elewa A."/>
            <person name="Iarovenko S."/>
            <person name="Subramanian E."/>
            <person name="Araus A.J."/>
            <person name="Petzold A."/>
            <person name="Susuki M."/>
            <person name="Suzuki K.-i.T."/>
            <person name="Hayashi T."/>
            <person name="Toyoda A."/>
            <person name="Oliveira C."/>
            <person name="Osipova E."/>
            <person name="Leigh N.D."/>
            <person name="Simon A."/>
            <person name="Yun M.H."/>
        </authorList>
    </citation>
    <scope>NUCLEOTIDE SEQUENCE</scope>
    <source>
        <strain evidence="6">20211129_DDA</strain>
        <tissue evidence="6">Liver</tissue>
    </source>
</reference>
<feature type="region of interest" description="Disordered" evidence="4">
    <location>
        <begin position="467"/>
        <end position="487"/>
    </location>
</feature>
<dbReference type="PROSITE" id="PS50082">
    <property type="entry name" value="WD_REPEATS_2"/>
    <property type="match status" value="3"/>
</dbReference>
<dbReference type="GO" id="GO:0005509">
    <property type="term" value="F:calcium ion binding"/>
    <property type="evidence" value="ECO:0007669"/>
    <property type="project" value="InterPro"/>
</dbReference>
<dbReference type="Proteomes" id="UP001066276">
    <property type="component" value="Chromosome 8"/>
</dbReference>